<proteinExistence type="inferred from homology"/>
<keyword evidence="5" id="KW-1185">Reference proteome</keyword>
<evidence type="ECO:0000256" key="2">
    <source>
        <dbReference type="ARBA" id="ARBA00022980"/>
    </source>
</evidence>
<evidence type="ECO:0000256" key="1">
    <source>
        <dbReference type="ARBA" id="ARBA00006640"/>
    </source>
</evidence>
<dbReference type="GO" id="GO:1990904">
    <property type="term" value="C:ribonucleoprotein complex"/>
    <property type="evidence" value="ECO:0007669"/>
    <property type="project" value="UniProtKB-KW"/>
</dbReference>
<dbReference type="GO" id="GO:0003735">
    <property type="term" value="F:structural constituent of ribosome"/>
    <property type="evidence" value="ECO:0007669"/>
    <property type="project" value="InterPro"/>
</dbReference>
<dbReference type="Pfam" id="PF01165">
    <property type="entry name" value="Ribosomal_S21"/>
    <property type="match status" value="1"/>
</dbReference>
<comment type="similarity">
    <text evidence="1">Belongs to the bacterial ribosomal protein bS21 family.</text>
</comment>
<dbReference type="GO" id="GO:0005840">
    <property type="term" value="C:ribosome"/>
    <property type="evidence" value="ECO:0007669"/>
    <property type="project" value="UniProtKB-KW"/>
</dbReference>
<organism evidence="4 5">
    <name type="scientific">Zancudomyces culisetae</name>
    <name type="common">Gut fungus</name>
    <name type="synonym">Smittium culisetae</name>
    <dbReference type="NCBI Taxonomy" id="1213189"/>
    <lineage>
        <taxon>Eukaryota</taxon>
        <taxon>Fungi</taxon>
        <taxon>Fungi incertae sedis</taxon>
        <taxon>Zoopagomycota</taxon>
        <taxon>Kickxellomycotina</taxon>
        <taxon>Harpellomycetes</taxon>
        <taxon>Harpellales</taxon>
        <taxon>Legeriomycetaceae</taxon>
        <taxon>Zancudomyces</taxon>
    </lineage>
</organism>
<protein>
    <recommendedName>
        <fullName evidence="6">37S ribosomal protein mrp21, mitochondrial</fullName>
    </recommendedName>
</protein>
<dbReference type="GO" id="GO:0006412">
    <property type="term" value="P:translation"/>
    <property type="evidence" value="ECO:0007669"/>
    <property type="project" value="InterPro"/>
</dbReference>
<evidence type="ECO:0008006" key="6">
    <source>
        <dbReference type="Google" id="ProtNLM"/>
    </source>
</evidence>
<dbReference type="OrthoDB" id="2501249at2759"/>
<keyword evidence="2" id="KW-0689">Ribosomal protein</keyword>
<sequence length="193" mass="21883">MFSGITRAISKANFYSTLSKSQFHSARILPNVINKNGSGEGSDFEQKVLDKAFSSGNQLSKQGQNQATSTKVGGTIPFTQNFNTNRATLSSQSSSSFSSRRMEAVAPQATLDSKLAKDENRRVVNVIGQNVVGGYRRLQGLLRQNNVRQMLRMRQRYEKPYQKRQRKAKMANSYRVKQEVDNKVKLVMKMHKW</sequence>
<keyword evidence="3" id="KW-0687">Ribonucleoprotein</keyword>
<dbReference type="InterPro" id="IPR001911">
    <property type="entry name" value="Ribosomal_bS21"/>
</dbReference>
<evidence type="ECO:0000313" key="5">
    <source>
        <dbReference type="Proteomes" id="UP000188320"/>
    </source>
</evidence>
<dbReference type="AlphaFoldDB" id="A0A1R1PRU5"/>
<accession>A0A1R1PRU5</accession>
<dbReference type="EMBL" id="LSSK01000332">
    <property type="protein sequence ID" value="OMH83687.1"/>
    <property type="molecule type" value="Genomic_DNA"/>
</dbReference>
<reference evidence="5" key="1">
    <citation type="submission" date="2017-01" db="EMBL/GenBank/DDBJ databases">
        <authorList>
            <person name="Wang Y."/>
            <person name="White M."/>
            <person name="Kvist S."/>
            <person name="Moncalvo J.-M."/>
        </authorList>
    </citation>
    <scope>NUCLEOTIDE SEQUENCE [LARGE SCALE GENOMIC DNA]</scope>
    <source>
        <strain evidence="5">COL-18-3</strain>
    </source>
</reference>
<comment type="caution">
    <text evidence="4">The sequence shown here is derived from an EMBL/GenBank/DDBJ whole genome shotgun (WGS) entry which is preliminary data.</text>
</comment>
<name>A0A1R1PRU5_ZANCU</name>
<gene>
    <name evidence="4" type="ORF">AX774_g2805</name>
</gene>
<dbReference type="Proteomes" id="UP000188320">
    <property type="component" value="Unassembled WGS sequence"/>
</dbReference>
<evidence type="ECO:0000256" key="3">
    <source>
        <dbReference type="ARBA" id="ARBA00023274"/>
    </source>
</evidence>
<evidence type="ECO:0000313" key="4">
    <source>
        <dbReference type="EMBL" id="OMH83687.1"/>
    </source>
</evidence>